<dbReference type="GO" id="GO:0006355">
    <property type="term" value="P:regulation of DNA-templated transcription"/>
    <property type="evidence" value="ECO:0007669"/>
    <property type="project" value="InterPro"/>
</dbReference>
<dbReference type="Pfam" id="PF07818">
    <property type="entry name" value="HCNGP"/>
    <property type="match status" value="1"/>
</dbReference>
<keyword evidence="3" id="KW-1185">Reference proteome</keyword>
<gene>
    <name evidence="2" type="ORF">QBC35DRAFT_494560</name>
</gene>
<protein>
    <submittedName>
        <fullName evidence="2">HCNGP-like protein-domain-containing protein</fullName>
    </submittedName>
</protein>
<feature type="compositionally biased region" description="Polar residues" evidence="1">
    <location>
        <begin position="17"/>
        <end position="38"/>
    </location>
</feature>
<evidence type="ECO:0000313" key="3">
    <source>
        <dbReference type="Proteomes" id="UP001302126"/>
    </source>
</evidence>
<dbReference type="Proteomes" id="UP001302126">
    <property type="component" value="Unassembled WGS sequence"/>
</dbReference>
<feature type="compositionally biased region" description="Polar residues" evidence="1">
    <location>
        <begin position="62"/>
        <end position="74"/>
    </location>
</feature>
<comment type="caution">
    <text evidence="2">The sequence shown here is derived from an EMBL/GenBank/DDBJ whole genome shotgun (WGS) entry which is preliminary data.</text>
</comment>
<reference evidence="2" key="2">
    <citation type="submission" date="2023-05" db="EMBL/GenBank/DDBJ databases">
        <authorList>
            <consortium name="Lawrence Berkeley National Laboratory"/>
            <person name="Steindorff A."/>
            <person name="Hensen N."/>
            <person name="Bonometti L."/>
            <person name="Westerberg I."/>
            <person name="Brannstrom I.O."/>
            <person name="Guillou S."/>
            <person name="Cros-Aarteil S."/>
            <person name="Calhoun S."/>
            <person name="Haridas S."/>
            <person name="Kuo A."/>
            <person name="Mondo S."/>
            <person name="Pangilinan J."/>
            <person name="Riley R."/>
            <person name="Labutti K."/>
            <person name="Andreopoulos B."/>
            <person name="Lipzen A."/>
            <person name="Chen C."/>
            <person name="Yanf M."/>
            <person name="Daum C."/>
            <person name="Ng V."/>
            <person name="Clum A."/>
            <person name="Ohm R."/>
            <person name="Martin F."/>
            <person name="Silar P."/>
            <person name="Natvig D."/>
            <person name="Lalanne C."/>
            <person name="Gautier V."/>
            <person name="Ament-Velasquez S.L."/>
            <person name="Kruys A."/>
            <person name="Hutchinson M.I."/>
            <person name="Powell A.J."/>
            <person name="Barry K."/>
            <person name="Miller A.N."/>
            <person name="Grigoriev I.V."/>
            <person name="Debuchy R."/>
            <person name="Gladieux P."/>
            <person name="Thoren M.H."/>
            <person name="Johannesson H."/>
        </authorList>
    </citation>
    <scope>NUCLEOTIDE SEQUENCE</scope>
    <source>
        <strain evidence="2">PSN309</strain>
    </source>
</reference>
<dbReference type="AlphaFoldDB" id="A0AAN7AK66"/>
<accession>A0AAN7AK66</accession>
<sequence length="300" mass="32522">MGLVEYESSDEEVEDVQTQPEPQNQPTKAVASETQQALQQGPTTSSSQPSTTEQLPDHKASPTLNSDASQNAESQPPLGPVLGPALGPSRPPDAATLPEPDDEQDIDMSFLNDPAAPPRSPYSANRAVLHDLTLPTIPNLEIPPSPPGSPPPGLDALTAKFDNFLRLKREKGIHFNHRLIASQGLRNPSLTENLVKFAAGVETEFVSSDTNENNFQKATEQYATTLSSDVWNPAAFPTWAYKDELWRIQQNSARERERVRGEPVEFVPSTGSVLPNLRDAASGQAGSSRLPGTGKRKGRF</sequence>
<evidence type="ECO:0000313" key="2">
    <source>
        <dbReference type="EMBL" id="KAK4189037.1"/>
    </source>
</evidence>
<proteinExistence type="predicted"/>
<feature type="compositionally biased region" description="Low complexity" evidence="1">
    <location>
        <begin position="39"/>
        <end position="54"/>
    </location>
</feature>
<dbReference type="EMBL" id="MU864380">
    <property type="protein sequence ID" value="KAK4189037.1"/>
    <property type="molecule type" value="Genomic_DNA"/>
</dbReference>
<feature type="region of interest" description="Disordered" evidence="1">
    <location>
        <begin position="257"/>
        <end position="300"/>
    </location>
</feature>
<organism evidence="2 3">
    <name type="scientific">Podospora australis</name>
    <dbReference type="NCBI Taxonomy" id="1536484"/>
    <lineage>
        <taxon>Eukaryota</taxon>
        <taxon>Fungi</taxon>
        <taxon>Dikarya</taxon>
        <taxon>Ascomycota</taxon>
        <taxon>Pezizomycotina</taxon>
        <taxon>Sordariomycetes</taxon>
        <taxon>Sordariomycetidae</taxon>
        <taxon>Sordariales</taxon>
        <taxon>Podosporaceae</taxon>
        <taxon>Podospora</taxon>
    </lineage>
</organism>
<feature type="region of interest" description="Disordered" evidence="1">
    <location>
        <begin position="1"/>
        <end position="121"/>
    </location>
</feature>
<dbReference type="PANTHER" id="PTHR13464">
    <property type="entry name" value="TRANSCRIPTIONAL REGULATOR PROTEIN HCNGP"/>
    <property type="match status" value="1"/>
</dbReference>
<name>A0AAN7AK66_9PEZI</name>
<dbReference type="GO" id="GO:0005634">
    <property type="term" value="C:nucleus"/>
    <property type="evidence" value="ECO:0007669"/>
    <property type="project" value="TreeGrafter"/>
</dbReference>
<reference evidence="2" key="1">
    <citation type="journal article" date="2023" name="Mol. Phylogenet. Evol.">
        <title>Genome-scale phylogeny and comparative genomics of the fungal order Sordariales.</title>
        <authorList>
            <person name="Hensen N."/>
            <person name="Bonometti L."/>
            <person name="Westerberg I."/>
            <person name="Brannstrom I.O."/>
            <person name="Guillou S."/>
            <person name="Cros-Aarteil S."/>
            <person name="Calhoun S."/>
            <person name="Haridas S."/>
            <person name="Kuo A."/>
            <person name="Mondo S."/>
            <person name="Pangilinan J."/>
            <person name="Riley R."/>
            <person name="LaButti K."/>
            <person name="Andreopoulos B."/>
            <person name="Lipzen A."/>
            <person name="Chen C."/>
            <person name="Yan M."/>
            <person name="Daum C."/>
            <person name="Ng V."/>
            <person name="Clum A."/>
            <person name="Steindorff A."/>
            <person name="Ohm R.A."/>
            <person name="Martin F."/>
            <person name="Silar P."/>
            <person name="Natvig D.O."/>
            <person name="Lalanne C."/>
            <person name="Gautier V."/>
            <person name="Ament-Velasquez S.L."/>
            <person name="Kruys A."/>
            <person name="Hutchinson M.I."/>
            <person name="Powell A.J."/>
            <person name="Barry K."/>
            <person name="Miller A.N."/>
            <person name="Grigoriev I.V."/>
            <person name="Debuchy R."/>
            <person name="Gladieux P."/>
            <person name="Hiltunen Thoren M."/>
            <person name="Johannesson H."/>
        </authorList>
    </citation>
    <scope>NUCLEOTIDE SEQUENCE</scope>
    <source>
        <strain evidence="2">PSN309</strain>
    </source>
</reference>
<evidence type="ECO:0000256" key="1">
    <source>
        <dbReference type="SAM" id="MobiDB-lite"/>
    </source>
</evidence>
<dbReference type="PANTHER" id="PTHR13464:SF0">
    <property type="entry name" value="SAP30-BINDING PROTEIN"/>
    <property type="match status" value="1"/>
</dbReference>
<dbReference type="InterPro" id="IPR012479">
    <property type="entry name" value="SAP30BP"/>
</dbReference>